<dbReference type="InterPro" id="IPR001763">
    <property type="entry name" value="Rhodanese-like_dom"/>
</dbReference>
<keyword evidence="10" id="KW-0676">Redox-active center</keyword>
<feature type="domain" description="Rhodanese" evidence="11">
    <location>
        <begin position="431"/>
        <end position="481"/>
    </location>
</feature>
<feature type="domain" description="THUMP" evidence="12">
    <location>
        <begin position="60"/>
        <end position="165"/>
    </location>
</feature>
<dbReference type="EMBL" id="UOFC01000106">
    <property type="protein sequence ID" value="VAW46542.1"/>
    <property type="molecule type" value="Genomic_DNA"/>
</dbReference>
<dbReference type="GO" id="GO:0000049">
    <property type="term" value="F:tRNA binding"/>
    <property type="evidence" value="ECO:0007669"/>
    <property type="project" value="UniProtKB-KW"/>
</dbReference>
<organism evidence="13">
    <name type="scientific">hydrothermal vent metagenome</name>
    <dbReference type="NCBI Taxonomy" id="652676"/>
    <lineage>
        <taxon>unclassified sequences</taxon>
        <taxon>metagenomes</taxon>
        <taxon>ecological metagenomes</taxon>
    </lineage>
</organism>
<accession>A0A3B0W5N5</accession>
<dbReference type="Gene3D" id="3.40.250.10">
    <property type="entry name" value="Rhodanese-like domain"/>
    <property type="match status" value="1"/>
</dbReference>
<dbReference type="InterPro" id="IPR026340">
    <property type="entry name" value="THII_Thiazole_biosynth_dom"/>
</dbReference>
<dbReference type="InterPro" id="IPR049962">
    <property type="entry name" value="THUMP_ThiI"/>
</dbReference>
<dbReference type="AlphaFoldDB" id="A0A3B0W5N5"/>
<dbReference type="GO" id="GO:0005829">
    <property type="term" value="C:cytosol"/>
    <property type="evidence" value="ECO:0007669"/>
    <property type="project" value="TreeGrafter"/>
</dbReference>
<gene>
    <name evidence="13" type="ORF">MNBD_GAMMA03-557</name>
</gene>
<dbReference type="NCBIfam" id="TIGR04271">
    <property type="entry name" value="ThiI_C_thiazole"/>
    <property type="match status" value="1"/>
</dbReference>
<keyword evidence="4 13" id="KW-0808">Transferase</keyword>
<keyword evidence="2" id="KW-0963">Cytoplasm</keyword>
<keyword evidence="8" id="KW-0784">Thiamine biosynthesis</keyword>
<keyword evidence="9" id="KW-1015">Disulfide bond</keyword>
<dbReference type="InterPro" id="IPR049961">
    <property type="entry name" value="ThiI_N"/>
</dbReference>
<evidence type="ECO:0000256" key="1">
    <source>
        <dbReference type="ARBA" id="ARBA00004496"/>
    </source>
</evidence>
<reference evidence="13" key="1">
    <citation type="submission" date="2018-06" db="EMBL/GenBank/DDBJ databases">
        <authorList>
            <person name="Zhirakovskaya E."/>
        </authorList>
    </citation>
    <scope>NUCLEOTIDE SEQUENCE</scope>
</reference>
<dbReference type="SUPFAM" id="SSF52402">
    <property type="entry name" value="Adenine nucleotide alpha hydrolases-like"/>
    <property type="match status" value="1"/>
</dbReference>
<evidence type="ECO:0000313" key="13">
    <source>
        <dbReference type="EMBL" id="VAW46542.1"/>
    </source>
</evidence>
<dbReference type="GO" id="GO:0002937">
    <property type="term" value="P:tRNA 4-thiouridine biosynthesis"/>
    <property type="evidence" value="ECO:0007669"/>
    <property type="project" value="TreeGrafter"/>
</dbReference>
<evidence type="ECO:0000256" key="4">
    <source>
        <dbReference type="ARBA" id="ARBA00022679"/>
    </source>
</evidence>
<evidence type="ECO:0000256" key="7">
    <source>
        <dbReference type="ARBA" id="ARBA00022884"/>
    </source>
</evidence>
<evidence type="ECO:0000256" key="9">
    <source>
        <dbReference type="ARBA" id="ARBA00023157"/>
    </source>
</evidence>
<dbReference type="EC" id="2.8.1.4" evidence="13"/>
<dbReference type="CDD" id="cd00158">
    <property type="entry name" value="RHOD"/>
    <property type="match status" value="1"/>
</dbReference>
<dbReference type="PROSITE" id="PS51165">
    <property type="entry name" value="THUMP"/>
    <property type="match status" value="1"/>
</dbReference>
<dbReference type="InterPro" id="IPR054173">
    <property type="entry name" value="ThiI_fer"/>
</dbReference>
<evidence type="ECO:0000259" key="11">
    <source>
        <dbReference type="PROSITE" id="PS50206"/>
    </source>
</evidence>
<evidence type="ECO:0000256" key="8">
    <source>
        <dbReference type="ARBA" id="ARBA00022977"/>
    </source>
</evidence>
<comment type="subcellular location">
    <subcellularLocation>
        <location evidence="1">Cytoplasm</location>
    </subcellularLocation>
</comment>
<dbReference type="GO" id="GO:0052837">
    <property type="term" value="P:thiazole biosynthetic process"/>
    <property type="evidence" value="ECO:0007669"/>
    <property type="project" value="InterPro"/>
</dbReference>
<dbReference type="InterPro" id="IPR020536">
    <property type="entry name" value="ThiI_AANH"/>
</dbReference>
<dbReference type="InterPro" id="IPR036873">
    <property type="entry name" value="Rhodanese-like_dom_sf"/>
</dbReference>
<dbReference type="GO" id="GO:0005524">
    <property type="term" value="F:ATP binding"/>
    <property type="evidence" value="ECO:0007669"/>
    <property type="project" value="UniProtKB-KW"/>
</dbReference>
<dbReference type="InterPro" id="IPR050102">
    <property type="entry name" value="tRNA_sulfurtransferase_ThiI"/>
</dbReference>
<dbReference type="GO" id="GO:0009228">
    <property type="term" value="P:thiamine biosynthetic process"/>
    <property type="evidence" value="ECO:0007669"/>
    <property type="project" value="UniProtKB-KW"/>
</dbReference>
<dbReference type="Pfam" id="PF00581">
    <property type="entry name" value="Rhodanese"/>
    <property type="match status" value="1"/>
</dbReference>
<keyword evidence="7" id="KW-0694">RNA-binding</keyword>
<dbReference type="GO" id="GO:0140741">
    <property type="term" value="F:tRNA-uracil-4 sulfurtransferase activity"/>
    <property type="evidence" value="ECO:0007669"/>
    <property type="project" value="UniProtKB-EC"/>
</dbReference>
<evidence type="ECO:0000256" key="6">
    <source>
        <dbReference type="ARBA" id="ARBA00022840"/>
    </source>
</evidence>
<protein>
    <submittedName>
        <fullName evidence="13">tRNA 4-thiouridine synthase / Rhodanese-like domain required for thiamine synthesis</fullName>
        <ecNumber evidence="13">2.8.1.4</ecNumber>
    </submittedName>
</protein>
<dbReference type="GO" id="GO:0004810">
    <property type="term" value="F:CCA tRNA nucleotidyltransferase activity"/>
    <property type="evidence" value="ECO:0007669"/>
    <property type="project" value="InterPro"/>
</dbReference>
<proteinExistence type="inferred from homology"/>
<dbReference type="PANTHER" id="PTHR43209:SF1">
    <property type="entry name" value="TRNA SULFURTRANSFERASE"/>
    <property type="match status" value="1"/>
</dbReference>
<dbReference type="CDD" id="cd11716">
    <property type="entry name" value="THUMP_ThiI"/>
    <property type="match status" value="1"/>
</dbReference>
<keyword evidence="6" id="KW-0067">ATP-binding</keyword>
<evidence type="ECO:0000256" key="3">
    <source>
        <dbReference type="ARBA" id="ARBA00022555"/>
    </source>
</evidence>
<keyword evidence="5" id="KW-0547">Nucleotide-binding</keyword>
<dbReference type="PROSITE" id="PS50206">
    <property type="entry name" value="RHODANESE_3"/>
    <property type="match status" value="1"/>
</dbReference>
<dbReference type="SUPFAM" id="SSF52821">
    <property type="entry name" value="Rhodanese/Cell cycle control phosphatase"/>
    <property type="match status" value="1"/>
</dbReference>
<dbReference type="SMART" id="SM00981">
    <property type="entry name" value="THUMP"/>
    <property type="match status" value="1"/>
</dbReference>
<dbReference type="Pfam" id="PF22025">
    <property type="entry name" value="ThiI_fer"/>
    <property type="match status" value="1"/>
</dbReference>
<dbReference type="NCBIfam" id="TIGR00342">
    <property type="entry name" value="tRNA uracil 4-sulfurtransferase ThiI"/>
    <property type="match status" value="1"/>
</dbReference>
<dbReference type="PANTHER" id="PTHR43209">
    <property type="entry name" value="TRNA SULFURTRANSFERASE"/>
    <property type="match status" value="1"/>
</dbReference>
<keyword evidence="3" id="KW-0820">tRNA-binding</keyword>
<dbReference type="Gene3D" id="3.40.50.620">
    <property type="entry name" value="HUPs"/>
    <property type="match status" value="1"/>
</dbReference>
<dbReference type="SUPFAM" id="SSF143437">
    <property type="entry name" value="THUMP domain-like"/>
    <property type="match status" value="1"/>
</dbReference>
<dbReference type="InterPro" id="IPR004114">
    <property type="entry name" value="THUMP_dom"/>
</dbReference>
<sequence>MRFIVKLFPEIMIKGASVKKKMISQLHDNLRTLLHRVNDQIIVKRFWDKIEVQSGDQWNDEVRRILTCTPGIEQFLEVVQYETGENLELIAEKVAENSLDSVAGKSFVVRAKRTGTHETTSFELERFVGSYFCQHGSPREVDLHSPDVKVEFELHQKTLNVITQRKMGLGGFPMGTQGELLSLMSGGFDSTVASYLTMKRGVKTHFIFFNLGGAAHEIGVKQVALYLWAQFGSSHRVSFVTVPFEAVVAEIFRSTHESYMGVTLKRLMLMAAEKIADEMGIDALVTGESVAQVSSQTLRNLAVIDQATTKLVLRPLAMMNKPEIMSIASDIGTRHFAESMPEYCGVISKNPVINGSFKRMAKEAACFDYTVLDSAVAQAATIPVHTIIDDVNSAESVEVLSEVAHNMTVIDIRREEEIAASPLTLERVETIPFYALNHQFKKLDQAKEYLLFCEKGVMSQLHAQYLRDAGFENVRVYRPNK</sequence>
<evidence type="ECO:0000256" key="5">
    <source>
        <dbReference type="ARBA" id="ARBA00022741"/>
    </source>
</evidence>
<dbReference type="Gene3D" id="3.30.2130.30">
    <property type="match status" value="1"/>
</dbReference>
<dbReference type="InterPro" id="IPR014729">
    <property type="entry name" value="Rossmann-like_a/b/a_fold"/>
</dbReference>
<dbReference type="InterPro" id="IPR003720">
    <property type="entry name" value="tRNA_STrfase"/>
</dbReference>
<evidence type="ECO:0000259" key="12">
    <source>
        <dbReference type="PROSITE" id="PS51165"/>
    </source>
</evidence>
<dbReference type="HAMAP" id="MF_00021">
    <property type="entry name" value="ThiI"/>
    <property type="match status" value="1"/>
</dbReference>
<name>A0A3B0W5N5_9ZZZZ</name>
<evidence type="ECO:0000256" key="2">
    <source>
        <dbReference type="ARBA" id="ARBA00022490"/>
    </source>
</evidence>
<dbReference type="Pfam" id="PF02568">
    <property type="entry name" value="ThiI"/>
    <property type="match status" value="1"/>
</dbReference>
<dbReference type="Pfam" id="PF02926">
    <property type="entry name" value="THUMP"/>
    <property type="match status" value="1"/>
</dbReference>
<evidence type="ECO:0000256" key="10">
    <source>
        <dbReference type="ARBA" id="ARBA00023284"/>
    </source>
</evidence>